<proteinExistence type="predicted"/>
<gene>
    <name evidence="2" type="ORF">FIBSPDRAFT_312576</name>
</gene>
<protein>
    <submittedName>
        <fullName evidence="2">Uncharacterized protein</fullName>
    </submittedName>
</protein>
<reference evidence="2 3" key="1">
    <citation type="journal article" date="2016" name="Mol. Biol. Evol.">
        <title>Comparative Genomics of Early-Diverging Mushroom-Forming Fungi Provides Insights into the Origins of Lignocellulose Decay Capabilities.</title>
        <authorList>
            <person name="Nagy L.G."/>
            <person name="Riley R."/>
            <person name="Tritt A."/>
            <person name="Adam C."/>
            <person name="Daum C."/>
            <person name="Floudas D."/>
            <person name="Sun H."/>
            <person name="Yadav J.S."/>
            <person name="Pangilinan J."/>
            <person name="Larsson K.H."/>
            <person name="Matsuura K."/>
            <person name="Barry K."/>
            <person name="Labutti K."/>
            <person name="Kuo R."/>
            <person name="Ohm R.A."/>
            <person name="Bhattacharya S.S."/>
            <person name="Shirouzu T."/>
            <person name="Yoshinaga Y."/>
            <person name="Martin F.M."/>
            <person name="Grigoriev I.V."/>
            <person name="Hibbett D.S."/>
        </authorList>
    </citation>
    <scope>NUCLEOTIDE SEQUENCE [LARGE SCALE GENOMIC DNA]</scope>
    <source>
        <strain evidence="2 3">CBS 109695</strain>
    </source>
</reference>
<evidence type="ECO:0000256" key="1">
    <source>
        <dbReference type="SAM" id="MobiDB-lite"/>
    </source>
</evidence>
<accession>A0A166WDV3</accession>
<dbReference type="Proteomes" id="UP000076532">
    <property type="component" value="Unassembled WGS sequence"/>
</dbReference>
<evidence type="ECO:0000313" key="2">
    <source>
        <dbReference type="EMBL" id="KZP33657.1"/>
    </source>
</evidence>
<feature type="compositionally biased region" description="Polar residues" evidence="1">
    <location>
        <begin position="16"/>
        <end position="32"/>
    </location>
</feature>
<keyword evidence="3" id="KW-1185">Reference proteome</keyword>
<dbReference type="AlphaFoldDB" id="A0A166WDV3"/>
<organism evidence="2 3">
    <name type="scientific">Athelia psychrophila</name>
    <dbReference type="NCBI Taxonomy" id="1759441"/>
    <lineage>
        <taxon>Eukaryota</taxon>
        <taxon>Fungi</taxon>
        <taxon>Dikarya</taxon>
        <taxon>Basidiomycota</taxon>
        <taxon>Agaricomycotina</taxon>
        <taxon>Agaricomycetes</taxon>
        <taxon>Agaricomycetidae</taxon>
        <taxon>Atheliales</taxon>
        <taxon>Atheliaceae</taxon>
        <taxon>Athelia</taxon>
    </lineage>
</organism>
<dbReference type="EMBL" id="KV417482">
    <property type="protein sequence ID" value="KZP33657.1"/>
    <property type="molecule type" value="Genomic_DNA"/>
</dbReference>
<name>A0A166WDV3_9AGAM</name>
<sequence length="149" mass="15961">MASQLDPTIPRRDSHNSSLNVINSSRDAQTVAASPRFSRSKPLSRARPPSSLRKPRRADAACRPECVRNLTGHSTRQCVVAVRHAVPGCTPCRAQTRGHDGAACTPASYAYSTCPTRCLRCPASPVDSSPSRRVHSSGGAHIGSRRHPA</sequence>
<feature type="region of interest" description="Disordered" evidence="1">
    <location>
        <begin position="123"/>
        <end position="149"/>
    </location>
</feature>
<feature type="region of interest" description="Disordered" evidence="1">
    <location>
        <begin position="1"/>
        <end position="59"/>
    </location>
</feature>
<evidence type="ECO:0000313" key="3">
    <source>
        <dbReference type="Proteomes" id="UP000076532"/>
    </source>
</evidence>